<proteinExistence type="inferred from homology"/>
<comment type="similarity">
    <text evidence="1">Belongs to the DsrF/TusC family.</text>
</comment>
<sequence>MLRVAFVTRQVPHGSSLARETQDAILATSALTEELSVFFIGDGVYQLLSNQKPQNIACRDFSPTFGLFDLYDIENIYVCADSLIERGISDIKLIIDAERLPQAEINQRIRQHAIILNF</sequence>
<accession>A0A1L0A284</accession>
<dbReference type="EMBL" id="FPLD01000081">
    <property type="protein sequence ID" value="SGZ06459.1"/>
    <property type="molecule type" value="Genomic_DNA"/>
</dbReference>
<dbReference type="PANTHER" id="PTHR38780:SF1">
    <property type="entry name" value="PROTEIN TUSC"/>
    <property type="match status" value="1"/>
</dbReference>
<dbReference type="Pfam" id="PF02635">
    <property type="entry name" value="DsrE"/>
    <property type="match status" value="1"/>
</dbReference>
<dbReference type="SUPFAM" id="SSF75169">
    <property type="entry name" value="DsrEFH-like"/>
    <property type="match status" value="1"/>
</dbReference>
<dbReference type="InterPro" id="IPR017462">
    <property type="entry name" value="Sulphur_relay_TusC/DsrF"/>
</dbReference>
<name>A0A1L0A284_9GAMM</name>
<dbReference type="OrthoDB" id="9789418at2"/>
<dbReference type="Gene3D" id="3.40.1260.10">
    <property type="entry name" value="DsrEFH-like"/>
    <property type="match status" value="1"/>
</dbReference>
<organism evidence="2 3">
    <name type="scientific">Moritella viscosa</name>
    <dbReference type="NCBI Taxonomy" id="80854"/>
    <lineage>
        <taxon>Bacteria</taxon>
        <taxon>Pseudomonadati</taxon>
        <taxon>Pseudomonadota</taxon>
        <taxon>Gammaproteobacteria</taxon>
        <taxon>Alteromonadales</taxon>
        <taxon>Moritellaceae</taxon>
        <taxon>Moritella</taxon>
    </lineage>
</organism>
<dbReference type="InterPro" id="IPR027396">
    <property type="entry name" value="DsrEFH-like"/>
</dbReference>
<gene>
    <name evidence="2" type="ORF">NVI5450_3058</name>
</gene>
<dbReference type="PANTHER" id="PTHR38780">
    <property type="entry name" value="PROTEIN TUSC"/>
    <property type="match status" value="1"/>
</dbReference>
<dbReference type="NCBIfam" id="TIGR03010">
    <property type="entry name" value="sulf_tusC_dsrF"/>
    <property type="match status" value="1"/>
</dbReference>
<protein>
    <submittedName>
        <fullName evidence="2">Putative oxidation of intracellular sulfur</fullName>
    </submittedName>
</protein>
<dbReference type="RefSeq" id="WP_075497485.1">
    <property type="nucleotide sequence ID" value="NZ_CAWRBC010000044.1"/>
</dbReference>
<evidence type="ECO:0000313" key="3">
    <source>
        <dbReference type="Proteomes" id="UP000183794"/>
    </source>
</evidence>
<dbReference type="InterPro" id="IPR003787">
    <property type="entry name" value="Sulphur_relay_DsrE/F-like"/>
</dbReference>
<evidence type="ECO:0000256" key="1">
    <source>
        <dbReference type="ARBA" id="ARBA00005996"/>
    </source>
</evidence>
<dbReference type="AlphaFoldDB" id="A0A1L0A284"/>
<evidence type="ECO:0000313" key="2">
    <source>
        <dbReference type="EMBL" id="SGZ06459.1"/>
    </source>
</evidence>
<dbReference type="NCBIfam" id="NF001238">
    <property type="entry name" value="PRK00211.1"/>
    <property type="match status" value="1"/>
</dbReference>
<reference evidence="2 3" key="1">
    <citation type="submission" date="2016-11" db="EMBL/GenBank/DDBJ databases">
        <authorList>
            <person name="Jaros S."/>
            <person name="Januszkiewicz K."/>
            <person name="Wedrychowicz H."/>
        </authorList>
    </citation>
    <scope>NUCLEOTIDE SEQUENCE [LARGE SCALE GENOMIC DNA]</scope>
    <source>
        <strain evidence="2">NVI 5450</strain>
    </source>
</reference>
<dbReference type="Proteomes" id="UP000183794">
    <property type="component" value="Unassembled WGS sequence"/>
</dbReference>